<comment type="catalytic activity">
    <reaction evidence="7">
        <text>L-cysteinyl-[protein] + hexadecanoyl-CoA = S-hexadecanoyl-L-cysteinyl-[protein] + CoA</text>
        <dbReference type="Rhea" id="RHEA:36683"/>
        <dbReference type="Rhea" id="RHEA-COMP:10131"/>
        <dbReference type="Rhea" id="RHEA-COMP:11032"/>
        <dbReference type="ChEBI" id="CHEBI:29950"/>
        <dbReference type="ChEBI" id="CHEBI:57287"/>
        <dbReference type="ChEBI" id="CHEBI:57379"/>
        <dbReference type="ChEBI" id="CHEBI:74151"/>
        <dbReference type="EC" id="2.3.1.225"/>
    </reaction>
</comment>
<dbReference type="GO" id="GO:0019706">
    <property type="term" value="F:protein-cysteine S-palmitoyltransferase activity"/>
    <property type="evidence" value="ECO:0007669"/>
    <property type="project" value="UniProtKB-EC"/>
</dbReference>
<dbReference type="PANTHER" id="PTHR12246">
    <property type="entry name" value="PALMITOYLTRANSFERASE ZDHHC16"/>
    <property type="match status" value="1"/>
</dbReference>
<keyword evidence="2 7" id="KW-0808">Transferase</keyword>
<feature type="transmembrane region" description="Helical" evidence="7">
    <location>
        <begin position="55"/>
        <end position="74"/>
    </location>
</feature>
<comment type="similarity">
    <text evidence="7">Belongs to the DHHC palmitoyltransferase family.</text>
</comment>
<comment type="domain">
    <text evidence="7">The DHHC domain is required for palmitoyltransferase activity.</text>
</comment>
<feature type="transmembrane region" description="Helical" evidence="7">
    <location>
        <begin position="18"/>
        <end position="43"/>
    </location>
</feature>
<keyword evidence="5 7" id="KW-0472">Membrane</keyword>
<dbReference type="PROSITE" id="PS50216">
    <property type="entry name" value="DHHC"/>
    <property type="match status" value="1"/>
</dbReference>
<keyword evidence="3 7" id="KW-0812">Transmembrane</keyword>
<dbReference type="FunCoup" id="A0A2P6NED4">
    <property type="interactions" value="555"/>
</dbReference>
<evidence type="ECO:0000256" key="6">
    <source>
        <dbReference type="ARBA" id="ARBA00023315"/>
    </source>
</evidence>
<feature type="domain" description="Palmitoyltransferase DHHC" evidence="8">
    <location>
        <begin position="115"/>
        <end position="238"/>
    </location>
</feature>
<dbReference type="EMBL" id="MDYQ01000106">
    <property type="protein sequence ID" value="PRP82291.1"/>
    <property type="molecule type" value="Genomic_DNA"/>
</dbReference>
<dbReference type="OrthoDB" id="331948at2759"/>
<evidence type="ECO:0000256" key="3">
    <source>
        <dbReference type="ARBA" id="ARBA00022692"/>
    </source>
</evidence>
<evidence type="ECO:0000313" key="10">
    <source>
        <dbReference type="Proteomes" id="UP000241769"/>
    </source>
</evidence>
<reference evidence="9 10" key="1">
    <citation type="journal article" date="2018" name="Genome Biol. Evol.">
        <title>Multiple Roots of Fruiting Body Formation in Amoebozoa.</title>
        <authorList>
            <person name="Hillmann F."/>
            <person name="Forbes G."/>
            <person name="Novohradska S."/>
            <person name="Ferling I."/>
            <person name="Riege K."/>
            <person name="Groth M."/>
            <person name="Westermann M."/>
            <person name="Marz M."/>
            <person name="Spaller T."/>
            <person name="Winckler T."/>
            <person name="Schaap P."/>
            <person name="Glockner G."/>
        </authorList>
    </citation>
    <scope>NUCLEOTIDE SEQUENCE [LARGE SCALE GENOMIC DNA]</scope>
    <source>
        <strain evidence="9 10">Jena</strain>
    </source>
</reference>
<evidence type="ECO:0000256" key="2">
    <source>
        <dbReference type="ARBA" id="ARBA00022679"/>
    </source>
</evidence>
<dbReference type="Pfam" id="PF01529">
    <property type="entry name" value="DHHC"/>
    <property type="match status" value="1"/>
</dbReference>
<comment type="caution">
    <text evidence="9">The sequence shown here is derived from an EMBL/GenBank/DDBJ whole genome shotgun (WGS) entry which is preliminary data.</text>
</comment>
<evidence type="ECO:0000259" key="8">
    <source>
        <dbReference type="Pfam" id="PF01529"/>
    </source>
</evidence>
<dbReference type="STRING" id="1890364.A0A2P6NED4"/>
<feature type="transmembrane region" description="Helical" evidence="7">
    <location>
        <begin position="161"/>
        <end position="185"/>
    </location>
</feature>
<dbReference type="Proteomes" id="UP000241769">
    <property type="component" value="Unassembled WGS sequence"/>
</dbReference>
<proteinExistence type="inferred from homology"/>
<keyword evidence="10" id="KW-1185">Reference proteome</keyword>
<dbReference type="EC" id="2.3.1.225" evidence="7"/>
<dbReference type="InterPro" id="IPR039859">
    <property type="entry name" value="PFA4/ZDH16/20/ERF2-like"/>
</dbReference>
<dbReference type="InterPro" id="IPR001594">
    <property type="entry name" value="Palmitoyltrfase_DHHC"/>
</dbReference>
<accession>A0A2P6NED4</accession>
<dbReference type="AlphaFoldDB" id="A0A2P6NED4"/>
<comment type="subcellular location">
    <subcellularLocation>
        <location evidence="1">Membrane</location>
        <topology evidence="1">Multi-pass membrane protein</topology>
    </subcellularLocation>
</comment>
<organism evidence="9 10">
    <name type="scientific">Planoprotostelium fungivorum</name>
    <dbReference type="NCBI Taxonomy" id="1890364"/>
    <lineage>
        <taxon>Eukaryota</taxon>
        <taxon>Amoebozoa</taxon>
        <taxon>Evosea</taxon>
        <taxon>Variosea</taxon>
        <taxon>Cavosteliida</taxon>
        <taxon>Cavosteliaceae</taxon>
        <taxon>Planoprotostelium</taxon>
    </lineage>
</organism>
<dbReference type="GO" id="GO:0016020">
    <property type="term" value="C:membrane"/>
    <property type="evidence" value="ECO:0007669"/>
    <property type="project" value="UniProtKB-SubCell"/>
</dbReference>
<gene>
    <name evidence="9" type="ORF">PROFUN_10363</name>
</gene>
<evidence type="ECO:0000256" key="7">
    <source>
        <dbReference type="RuleBase" id="RU079119"/>
    </source>
</evidence>
<protein>
    <recommendedName>
        <fullName evidence="7">Palmitoyltransferase</fullName>
        <ecNumber evidence="7">2.3.1.225</ecNumber>
    </recommendedName>
</protein>
<evidence type="ECO:0000256" key="1">
    <source>
        <dbReference type="ARBA" id="ARBA00004141"/>
    </source>
</evidence>
<evidence type="ECO:0000256" key="5">
    <source>
        <dbReference type="ARBA" id="ARBA00023136"/>
    </source>
</evidence>
<dbReference type="InParanoid" id="A0A2P6NED4"/>
<name>A0A2P6NED4_9EUKA</name>
<feature type="transmembrane region" description="Helical" evidence="7">
    <location>
        <begin position="205"/>
        <end position="228"/>
    </location>
</feature>
<keyword evidence="4 7" id="KW-1133">Transmembrane helix</keyword>
<sequence>MSGVDSPLLLRMRDFADFMIGCVGPILIFLATVLISGIAFIHFTALVPYYSPEISVVYLLHMVWSVWLLFNIGFNYYKVVTTPPGCTADIPQELYSEDLLVQIRTEDAPQRGTGFSRWCKSCKRVKPPRSHHCHICKQCVLRMDHHCPWVGRCVGMHNHKFFFLFMFYLWLACVWVFPLSLYPLYMADITAWWGDEITIQTSMLLAFGLTLSISAALGGLMFWHLYLIGTNQTTIEFYYNNQMKKIYKGRGQVYQNEYDLGWRKNWQMFFGIESASPIWLAWLIPSTSLPHSWGMDGSSFPLRNGEGDSYAHMNNNVDHLV</sequence>
<evidence type="ECO:0000256" key="4">
    <source>
        <dbReference type="ARBA" id="ARBA00022989"/>
    </source>
</evidence>
<keyword evidence="6 7" id="KW-0012">Acyltransferase</keyword>
<evidence type="ECO:0000313" key="9">
    <source>
        <dbReference type="EMBL" id="PRP82291.1"/>
    </source>
</evidence>